<dbReference type="EMBL" id="UINC01009573">
    <property type="protein sequence ID" value="SVA42912.1"/>
    <property type="molecule type" value="Genomic_DNA"/>
</dbReference>
<evidence type="ECO:0000259" key="1">
    <source>
        <dbReference type="Pfam" id="PF00487"/>
    </source>
</evidence>
<dbReference type="CDD" id="cd03510">
    <property type="entry name" value="Rhizobitoxine-FADS-like"/>
    <property type="match status" value="1"/>
</dbReference>
<proteinExistence type="predicted"/>
<dbReference type="GO" id="GO:0046513">
    <property type="term" value="P:ceramide biosynthetic process"/>
    <property type="evidence" value="ECO:0007669"/>
    <property type="project" value="TreeGrafter"/>
</dbReference>
<dbReference type="InterPro" id="IPR005804">
    <property type="entry name" value="FA_desaturase_dom"/>
</dbReference>
<evidence type="ECO:0000313" key="2">
    <source>
        <dbReference type="EMBL" id="SVA42912.1"/>
    </source>
</evidence>
<gene>
    <name evidence="2" type="ORF">METZ01_LOCUS95766</name>
</gene>
<sequence length="175" mass="20136">MVMKTKKSVLASEKQLKGLKKKKDWINILSLISNWSQILIIMTIFTIFPSPITFILGLIVIGSRQFALAVLMHEGAHKLLFSNQTINDWVSQWCCAYPIFQDTKPYRSYHLKHHKFTETEKDPDLVLSAPFPITKISFFRKVTRDLSGLTGLRRYSASLRSIFSSKGKNSKQRTL</sequence>
<feature type="non-terminal residue" evidence="2">
    <location>
        <position position="175"/>
    </location>
</feature>
<name>A0A381VRJ3_9ZZZZ</name>
<dbReference type="AlphaFoldDB" id="A0A381VRJ3"/>
<dbReference type="Pfam" id="PF00487">
    <property type="entry name" value="FA_desaturase"/>
    <property type="match status" value="1"/>
</dbReference>
<organism evidence="2">
    <name type="scientific">marine metagenome</name>
    <dbReference type="NCBI Taxonomy" id="408172"/>
    <lineage>
        <taxon>unclassified sequences</taxon>
        <taxon>metagenomes</taxon>
        <taxon>ecological metagenomes</taxon>
    </lineage>
</organism>
<accession>A0A381VRJ3</accession>
<protein>
    <recommendedName>
        <fullName evidence="1">Fatty acid desaturase domain-containing protein</fullName>
    </recommendedName>
</protein>
<dbReference type="GO" id="GO:0042284">
    <property type="term" value="F:sphingolipid delta-4 desaturase activity"/>
    <property type="evidence" value="ECO:0007669"/>
    <property type="project" value="TreeGrafter"/>
</dbReference>
<dbReference type="PANTHER" id="PTHR12879:SF8">
    <property type="entry name" value="SPHINGOLIPID DELTA(4)-DESATURASE DES1"/>
    <property type="match status" value="1"/>
</dbReference>
<dbReference type="GO" id="GO:0016020">
    <property type="term" value="C:membrane"/>
    <property type="evidence" value="ECO:0007669"/>
    <property type="project" value="GOC"/>
</dbReference>
<feature type="domain" description="Fatty acid desaturase" evidence="1">
    <location>
        <begin position="52"/>
        <end position="153"/>
    </location>
</feature>
<dbReference type="PANTHER" id="PTHR12879">
    <property type="entry name" value="SPHINGOLIPID DELTA 4 DESATURASE/C-4 HYDROXYLASE PROTEIN DES2"/>
    <property type="match status" value="1"/>
</dbReference>
<reference evidence="2" key="1">
    <citation type="submission" date="2018-05" db="EMBL/GenBank/DDBJ databases">
        <authorList>
            <person name="Lanie J.A."/>
            <person name="Ng W.-L."/>
            <person name="Kazmierczak K.M."/>
            <person name="Andrzejewski T.M."/>
            <person name="Davidsen T.M."/>
            <person name="Wayne K.J."/>
            <person name="Tettelin H."/>
            <person name="Glass J.I."/>
            <person name="Rusch D."/>
            <person name="Podicherti R."/>
            <person name="Tsui H.-C.T."/>
            <person name="Winkler M.E."/>
        </authorList>
    </citation>
    <scope>NUCLEOTIDE SEQUENCE</scope>
</reference>